<sequence length="112" mass="12316">MQYQPSQSHATSFAADPNPIYTYGGYGGFDTRDIYRPVSPLNPLLNNNRVPVPVAENQYHSVPVPEQEIRGGFAVNTERLHMAAFIMAIVCLFLTCGLTIPCAGAIFCCLHK</sequence>
<reference evidence="2" key="1">
    <citation type="submission" date="2017-05" db="UniProtKB">
        <authorList>
            <consortium name="EnsemblMetazoa"/>
        </authorList>
    </citation>
    <scope>IDENTIFICATION</scope>
</reference>
<feature type="transmembrane region" description="Helical" evidence="1">
    <location>
        <begin position="82"/>
        <end position="110"/>
    </location>
</feature>
<protein>
    <submittedName>
        <fullName evidence="2">Uncharacterized protein</fullName>
    </submittedName>
</protein>
<dbReference type="InParanoid" id="A0A1X7SV48"/>
<accession>A0A1X7SV48</accession>
<evidence type="ECO:0000256" key="1">
    <source>
        <dbReference type="SAM" id="Phobius"/>
    </source>
</evidence>
<keyword evidence="1" id="KW-1133">Transmembrane helix</keyword>
<organism evidence="2">
    <name type="scientific">Amphimedon queenslandica</name>
    <name type="common">Sponge</name>
    <dbReference type="NCBI Taxonomy" id="400682"/>
    <lineage>
        <taxon>Eukaryota</taxon>
        <taxon>Metazoa</taxon>
        <taxon>Porifera</taxon>
        <taxon>Demospongiae</taxon>
        <taxon>Heteroscleromorpha</taxon>
        <taxon>Haplosclerida</taxon>
        <taxon>Niphatidae</taxon>
        <taxon>Amphimedon</taxon>
    </lineage>
</organism>
<proteinExistence type="predicted"/>
<dbReference type="EnsemblMetazoa" id="Aqu2.1.05953_001">
    <property type="protein sequence ID" value="Aqu2.1.05953_001"/>
    <property type="gene ID" value="Aqu2.1.05953"/>
</dbReference>
<evidence type="ECO:0000313" key="2">
    <source>
        <dbReference type="EnsemblMetazoa" id="Aqu2.1.05953_001"/>
    </source>
</evidence>
<keyword evidence="1" id="KW-0812">Transmembrane</keyword>
<dbReference type="AlphaFoldDB" id="A0A1X7SV48"/>
<keyword evidence="1" id="KW-0472">Membrane</keyword>
<name>A0A1X7SV48_AMPQE</name>